<dbReference type="SUPFAM" id="SSF57850">
    <property type="entry name" value="RING/U-box"/>
    <property type="match status" value="1"/>
</dbReference>
<feature type="domain" description="RING-type" evidence="5">
    <location>
        <begin position="168"/>
        <end position="209"/>
    </location>
</feature>
<dbReference type="InterPro" id="IPR025829">
    <property type="entry name" value="Zn_knuckle_CX2CX3GHX4C"/>
</dbReference>
<sequence length="234" mass="25738">MTVVGSSKTVCQILSSIIGSATNMEDATEEEKIKARMYQSTLQYDPKHYSKKAVGAPPANYTCFRCLKPGHYIRQCPLLMYPDKSVECHKAIKTSKGIPRSFMVKVEPGTKGAMLTSTGEYMIPAIDAEAYAKGKKERPPFAPDPLSSAAAEVATKDDPDQIPNELLCPICNDLITDGVLIPCCGNSYCDECIRNNLLDSEEHICLSCQQSVSPDDLVTNKFLRQVEHVYDFGS</sequence>
<dbReference type="SUPFAM" id="SSF57756">
    <property type="entry name" value="Retrovirus zinc finger-like domains"/>
    <property type="match status" value="1"/>
</dbReference>
<evidence type="ECO:0000256" key="4">
    <source>
        <dbReference type="PROSITE-ProRule" id="PRU00047"/>
    </source>
</evidence>
<evidence type="ECO:0000313" key="8">
    <source>
        <dbReference type="Proteomes" id="UP000265120"/>
    </source>
</evidence>
<dbReference type="OMA" id="MIRIYIT"/>
<dbReference type="InterPro" id="IPR036875">
    <property type="entry name" value="Znf_CCHC_sf"/>
</dbReference>
<dbReference type="GO" id="GO:0008270">
    <property type="term" value="F:zinc ion binding"/>
    <property type="evidence" value="ECO:0007669"/>
    <property type="project" value="UniProtKB-KW"/>
</dbReference>
<accession>A0A3P8WJK6</accession>
<dbReference type="Pfam" id="PF13696">
    <property type="entry name" value="zf-CCHC_2"/>
    <property type="match status" value="1"/>
</dbReference>
<dbReference type="PROSITE" id="PS50158">
    <property type="entry name" value="ZF_CCHC"/>
    <property type="match status" value="1"/>
</dbReference>
<evidence type="ECO:0000256" key="1">
    <source>
        <dbReference type="ARBA" id="ARBA00022723"/>
    </source>
</evidence>
<evidence type="ECO:0000256" key="2">
    <source>
        <dbReference type="ARBA" id="ARBA00022771"/>
    </source>
</evidence>
<dbReference type="InterPro" id="IPR033489">
    <property type="entry name" value="RBBP6"/>
</dbReference>
<dbReference type="SMART" id="SM00343">
    <property type="entry name" value="ZnF_C2HC"/>
    <property type="match status" value="1"/>
</dbReference>
<dbReference type="PANTHER" id="PTHR15439">
    <property type="entry name" value="RETINOBLASTOMA-BINDING PROTEIN 6"/>
    <property type="match status" value="1"/>
</dbReference>
<dbReference type="AlphaFoldDB" id="A0A3P8WJK6"/>
<name>A0A3P8WJK6_CYNSE</name>
<dbReference type="Proteomes" id="UP000265120">
    <property type="component" value="Chromosome Z"/>
</dbReference>
<dbReference type="InterPro" id="IPR013083">
    <property type="entry name" value="Znf_RING/FYVE/PHD"/>
</dbReference>
<proteinExistence type="predicted"/>
<dbReference type="GeneTree" id="ENSGT00940000159365"/>
<dbReference type="InParanoid" id="A0A3P8WJK6"/>
<dbReference type="InterPro" id="IPR001878">
    <property type="entry name" value="Znf_CCHC"/>
</dbReference>
<dbReference type="CDD" id="cd16620">
    <property type="entry name" value="vRING-HC-C4C4_RBBP6"/>
    <property type="match status" value="1"/>
</dbReference>
<reference evidence="7" key="3">
    <citation type="submission" date="2025-09" db="UniProtKB">
        <authorList>
            <consortium name="Ensembl"/>
        </authorList>
    </citation>
    <scope>IDENTIFICATION</scope>
</reference>
<reference evidence="7 8" key="1">
    <citation type="journal article" date="2014" name="Nat. Genet.">
        <title>Whole-genome sequence of a flatfish provides insights into ZW sex chromosome evolution and adaptation to a benthic lifestyle.</title>
        <authorList>
            <person name="Chen S."/>
            <person name="Zhang G."/>
            <person name="Shao C."/>
            <person name="Huang Q."/>
            <person name="Liu G."/>
            <person name="Zhang P."/>
            <person name="Song W."/>
            <person name="An N."/>
            <person name="Chalopin D."/>
            <person name="Volff J.N."/>
            <person name="Hong Y."/>
            <person name="Li Q."/>
            <person name="Sha Z."/>
            <person name="Zhou H."/>
            <person name="Xie M."/>
            <person name="Yu Q."/>
            <person name="Liu Y."/>
            <person name="Xiang H."/>
            <person name="Wang N."/>
            <person name="Wu K."/>
            <person name="Yang C."/>
            <person name="Zhou Q."/>
            <person name="Liao X."/>
            <person name="Yang L."/>
            <person name="Hu Q."/>
            <person name="Zhang J."/>
            <person name="Meng L."/>
            <person name="Jin L."/>
            <person name="Tian Y."/>
            <person name="Lian J."/>
            <person name="Yang J."/>
            <person name="Miao G."/>
            <person name="Liu S."/>
            <person name="Liang Z."/>
            <person name="Yan F."/>
            <person name="Li Y."/>
            <person name="Sun B."/>
            <person name="Zhang H."/>
            <person name="Zhang J."/>
            <person name="Zhu Y."/>
            <person name="Du M."/>
            <person name="Zhao Y."/>
            <person name="Schartl M."/>
            <person name="Tang Q."/>
            <person name="Wang J."/>
        </authorList>
    </citation>
    <scope>NUCLEOTIDE SEQUENCE</scope>
</reference>
<evidence type="ECO:0000259" key="5">
    <source>
        <dbReference type="PROSITE" id="PS50089"/>
    </source>
</evidence>
<dbReference type="PANTHER" id="PTHR15439:SF0">
    <property type="entry name" value="CELL DIVISION CYCLE AND APOPTOSIS REGULATOR PROTEIN 1-RELATED"/>
    <property type="match status" value="1"/>
</dbReference>
<keyword evidence="1" id="KW-0479">Metal-binding</keyword>
<dbReference type="GO" id="GO:0006397">
    <property type="term" value="P:mRNA processing"/>
    <property type="evidence" value="ECO:0007669"/>
    <property type="project" value="InterPro"/>
</dbReference>
<keyword evidence="3" id="KW-0862">Zinc</keyword>
<dbReference type="PROSITE" id="PS50089">
    <property type="entry name" value="ZF_RING_2"/>
    <property type="match status" value="1"/>
</dbReference>
<keyword evidence="2 4" id="KW-0863">Zinc-finger</keyword>
<evidence type="ECO:0000259" key="6">
    <source>
        <dbReference type="PROSITE" id="PS50158"/>
    </source>
</evidence>
<dbReference type="Gene3D" id="4.10.60.10">
    <property type="entry name" value="Zinc finger, CCHC-type"/>
    <property type="match status" value="1"/>
</dbReference>
<organism evidence="7 8">
    <name type="scientific">Cynoglossus semilaevis</name>
    <name type="common">Tongue sole</name>
    <dbReference type="NCBI Taxonomy" id="244447"/>
    <lineage>
        <taxon>Eukaryota</taxon>
        <taxon>Metazoa</taxon>
        <taxon>Chordata</taxon>
        <taxon>Craniata</taxon>
        <taxon>Vertebrata</taxon>
        <taxon>Euteleostomi</taxon>
        <taxon>Actinopterygii</taxon>
        <taxon>Neopterygii</taxon>
        <taxon>Teleostei</taxon>
        <taxon>Neoteleostei</taxon>
        <taxon>Acanthomorphata</taxon>
        <taxon>Carangaria</taxon>
        <taxon>Pleuronectiformes</taxon>
        <taxon>Pleuronectoidei</taxon>
        <taxon>Cynoglossidae</taxon>
        <taxon>Cynoglossinae</taxon>
        <taxon>Cynoglossus</taxon>
    </lineage>
</organism>
<evidence type="ECO:0008006" key="9">
    <source>
        <dbReference type="Google" id="ProtNLM"/>
    </source>
</evidence>
<dbReference type="GO" id="GO:0006511">
    <property type="term" value="P:ubiquitin-dependent protein catabolic process"/>
    <property type="evidence" value="ECO:0007669"/>
    <property type="project" value="TreeGrafter"/>
</dbReference>
<dbReference type="Ensembl" id="ENSCSET00000025192.1">
    <property type="protein sequence ID" value="ENSCSEP00000024860.1"/>
    <property type="gene ID" value="ENSCSEG00000015861.1"/>
</dbReference>
<protein>
    <recommendedName>
        <fullName evidence="9">CCHC-type domain-containing protein</fullName>
    </recommendedName>
</protein>
<dbReference type="InterPro" id="IPR001841">
    <property type="entry name" value="Znf_RING"/>
</dbReference>
<reference evidence="7" key="2">
    <citation type="submission" date="2025-08" db="UniProtKB">
        <authorList>
            <consortium name="Ensembl"/>
        </authorList>
    </citation>
    <scope>IDENTIFICATION</scope>
</reference>
<dbReference type="GO" id="GO:0005634">
    <property type="term" value="C:nucleus"/>
    <property type="evidence" value="ECO:0007669"/>
    <property type="project" value="TreeGrafter"/>
</dbReference>
<dbReference type="STRING" id="244447.ENSCSEP00000024860"/>
<evidence type="ECO:0000256" key="3">
    <source>
        <dbReference type="ARBA" id="ARBA00022833"/>
    </source>
</evidence>
<dbReference type="GO" id="GO:0003676">
    <property type="term" value="F:nucleic acid binding"/>
    <property type="evidence" value="ECO:0007669"/>
    <property type="project" value="InterPro"/>
</dbReference>
<evidence type="ECO:0000313" key="7">
    <source>
        <dbReference type="Ensembl" id="ENSCSEP00000024860.1"/>
    </source>
</evidence>
<keyword evidence="8" id="KW-1185">Reference proteome</keyword>
<dbReference type="GO" id="GO:0016567">
    <property type="term" value="P:protein ubiquitination"/>
    <property type="evidence" value="ECO:0007669"/>
    <property type="project" value="InterPro"/>
</dbReference>
<dbReference type="GO" id="GO:0061630">
    <property type="term" value="F:ubiquitin protein ligase activity"/>
    <property type="evidence" value="ECO:0007669"/>
    <property type="project" value="InterPro"/>
</dbReference>
<dbReference type="Gene3D" id="3.30.40.10">
    <property type="entry name" value="Zinc/RING finger domain, C3HC4 (zinc finger)"/>
    <property type="match status" value="1"/>
</dbReference>
<feature type="domain" description="CCHC-type" evidence="6">
    <location>
        <begin position="63"/>
        <end position="77"/>
    </location>
</feature>